<dbReference type="InterPro" id="IPR034690">
    <property type="entry name" value="Endolysin_T4_type"/>
</dbReference>
<evidence type="ECO:0000313" key="7">
    <source>
        <dbReference type="EMBL" id="NYH13415.1"/>
    </source>
</evidence>
<comment type="caution">
    <text evidence="7">The sequence shown here is derived from an EMBL/GenBank/DDBJ whole genome shotgun (WGS) entry which is preliminary data.</text>
</comment>
<evidence type="ECO:0000256" key="6">
    <source>
        <dbReference type="RuleBase" id="RU003788"/>
    </source>
</evidence>
<dbReference type="CDD" id="cd16900">
    <property type="entry name" value="endolysin_R21-like"/>
    <property type="match status" value="1"/>
</dbReference>
<evidence type="ECO:0000256" key="4">
    <source>
        <dbReference type="ARBA" id="ARBA00022801"/>
    </source>
</evidence>
<comment type="similarity">
    <text evidence="6">Belongs to the glycosyl hydrolase 24 family.</text>
</comment>
<protein>
    <recommendedName>
        <fullName evidence="6">Lysozyme</fullName>
        <ecNumber evidence="6">3.2.1.17</ecNumber>
    </recommendedName>
</protein>
<keyword evidence="4 6" id="KW-0378">Hydrolase</keyword>
<dbReference type="InterPro" id="IPR023346">
    <property type="entry name" value="Lysozyme-like_dom_sf"/>
</dbReference>
<proteinExistence type="inferred from homology"/>
<dbReference type="EC" id="3.2.1.17" evidence="6"/>
<dbReference type="AlphaFoldDB" id="A0A7Z0AYE4"/>
<accession>A0A7Z0AYE4</accession>
<comment type="catalytic activity">
    <reaction evidence="1 6">
        <text>Hydrolysis of (1-&gt;4)-beta-linkages between N-acetylmuramic acid and N-acetyl-D-glucosamine residues in a peptidoglycan and between N-acetyl-D-glucosamine residues in chitodextrins.</text>
        <dbReference type="EC" id="3.2.1.17"/>
    </reaction>
</comment>
<dbReference type="InterPro" id="IPR002196">
    <property type="entry name" value="Glyco_hydro_24"/>
</dbReference>
<dbReference type="GO" id="GO:0003796">
    <property type="term" value="F:lysozyme activity"/>
    <property type="evidence" value="ECO:0007669"/>
    <property type="project" value="UniProtKB-EC"/>
</dbReference>
<dbReference type="SUPFAM" id="SSF53955">
    <property type="entry name" value="Lysozyme-like"/>
    <property type="match status" value="1"/>
</dbReference>
<dbReference type="Proteomes" id="UP000572540">
    <property type="component" value="Unassembled WGS sequence"/>
</dbReference>
<keyword evidence="2 6" id="KW-0929">Antimicrobial</keyword>
<dbReference type="GO" id="GO:0009253">
    <property type="term" value="P:peptidoglycan catabolic process"/>
    <property type="evidence" value="ECO:0007669"/>
    <property type="project" value="InterPro"/>
</dbReference>
<dbReference type="InterPro" id="IPR051018">
    <property type="entry name" value="Bacteriophage_GH24"/>
</dbReference>
<evidence type="ECO:0000256" key="1">
    <source>
        <dbReference type="ARBA" id="ARBA00000632"/>
    </source>
</evidence>
<sequence length="180" mass="19583">MANQIRKTLVGVVGAATAALLFSVVPRFEGVVLRGYLDPIGIPTKCMGDTHNVVLDKPYSDAECRESLETQLVAHAEPVLKCTPGLKGRTYQLAAAVSWAYNIGANAYCSSTTARRFNAGDYRGACKAMNESDSGKPQWVFANCRFVVNPKTGQRERVCDTLPGLVTRRAQERALCERGL</sequence>
<dbReference type="RefSeq" id="WP_179703435.1">
    <property type="nucleotide sequence ID" value="NZ_JACCAU010000001.1"/>
</dbReference>
<reference evidence="7 8" key="1">
    <citation type="submission" date="2020-07" db="EMBL/GenBank/DDBJ databases">
        <title>Exploring microbial biodiversity for novel pathways involved in the catabolism of aromatic compounds derived from lignin.</title>
        <authorList>
            <person name="Elkins J."/>
        </authorList>
    </citation>
    <scope>NUCLEOTIDE SEQUENCE [LARGE SCALE GENOMIC DNA]</scope>
    <source>
        <strain evidence="7 8">H2C3B</strain>
    </source>
</reference>
<gene>
    <name evidence="7" type="ORF">GGD41_000643</name>
</gene>
<keyword evidence="3 6" id="KW-0081">Bacteriolytic enzyme</keyword>
<keyword evidence="5 6" id="KW-0326">Glycosidase</keyword>
<evidence type="ECO:0000313" key="8">
    <source>
        <dbReference type="Proteomes" id="UP000572540"/>
    </source>
</evidence>
<dbReference type="GO" id="GO:0016998">
    <property type="term" value="P:cell wall macromolecule catabolic process"/>
    <property type="evidence" value="ECO:0007669"/>
    <property type="project" value="InterPro"/>
</dbReference>
<evidence type="ECO:0000256" key="5">
    <source>
        <dbReference type="ARBA" id="ARBA00023295"/>
    </source>
</evidence>
<evidence type="ECO:0000256" key="3">
    <source>
        <dbReference type="ARBA" id="ARBA00022638"/>
    </source>
</evidence>
<dbReference type="PANTHER" id="PTHR38107">
    <property type="match status" value="1"/>
</dbReference>
<name>A0A7Z0AYE4_9BURK</name>
<evidence type="ECO:0000256" key="2">
    <source>
        <dbReference type="ARBA" id="ARBA00022529"/>
    </source>
</evidence>
<dbReference type="InterPro" id="IPR023347">
    <property type="entry name" value="Lysozyme_dom_sf"/>
</dbReference>
<dbReference type="GO" id="GO:0031640">
    <property type="term" value="P:killing of cells of another organism"/>
    <property type="evidence" value="ECO:0007669"/>
    <property type="project" value="UniProtKB-KW"/>
</dbReference>
<dbReference type="PANTHER" id="PTHR38107:SF3">
    <property type="entry name" value="LYSOZYME RRRD-RELATED"/>
    <property type="match status" value="1"/>
</dbReference>
<dbReference type="GO" id="GO:0042742">
    <property type="term" value="P:defense response to bacterium"/>
    <property type="evidence" value="ECO:0007669"/>
    <property type="project" value="UniProtKB-KW"/>
</dbReference>
<dbReference type="Gene3D" id="1.10.530.40">
    <property type="match status" value="1"/>
</dbReference>
<dbReference type="Pfam" id="PF00959">
    <property type="entry name" value="Phage_lysozyme"/>
    <property type="match status" value="1"/>
</dbReference>
<dbReference type="EMBL" id="JACCAU010000001">
    <property type="protein sequence ID" value="NYH13415.1"/>
    <property type="molecule type" value="Genomic_DNA"/>
</dbReference>
<organism evidence="7 8">
    <name type="scientific">Paraburkholderia bryophila</name>
    <dbReference type="NCBI Taxonomy" id="420952"/>
    <lineage>
        <taxon>Bacteria</taxon>
        <taxon>Pseudomonadati</taxon>
        <taxon>Pseudomonadota</taxon>
        <taxon>Betaproteobacteria</taxon>
        <taxon>Burkholderiales</taxon>
        <taxon>Burkholderiaceae</taxon>
        <taxon>Paraburkholderia</taxon>
    </lineage>
</organism>
<dbReference type="HAMAP" id="MF_04110">
    <property type="entry name" value="ENDOLYSIN_T4"/>
    <property type="match status" value="1"/>
</dbReference>